<sequence length="280" mass="31094">MINGDHSNSGTQIMGGTTNKTNKDGVLTTKGIGEPVLHKHIMHQEPLCTSKATNLHPITIKQSGSSKDEPIGKIFQGKKDATPPFRNEDYETVSGFGKLIEVGQDAGRNGEEKKEKEHAKEEAQLFHAFLNFDGASKGNPGLAGAGVVLRAVDGSVVYRLREGLGFATNNVVEYRGVILGLKYALEKGFKHIQVQGDSKLVCMQIQGIWKTTNQNMVELSKTVEELKDQFMSFHISHVERELNTEADTRANLVMYLERCLLLQMVKLKWNRHEVAYTVQS</sequence>
<dbReference type="SUPFAM" id="SSF53098">
    <property type="entry name" value="Ribonuclease H-like"/>
    <property type="match status" value="1"/>
</dbReference>
<evidence type="ECO:0000313" key="3">
    <source>
        <dbReference type="EMBL" id="WMV15186.1"/>
    </source>
</evidence>
<organism evidence="3 4">
    <name type="scientific">Solanum verrucosum</name>
    <dbReference type="NCBI Taxonomy" id="315347"/>
    <lineage>
        <taxon>Eukaryota</taxon>
        <taxon>Viridiplantae</taxon>
        <taxon>Streptophyta</taxon>
        <taxon>Embryophyta</taxon>
        <taxon>Tracheophyta</taxon>
        <taxon>Spermatophyta</taxon>
        <taxon>Magnoliopsida</taxon>
        <taxon>eudicotyledons</taxon>
        <taxon>Gunneridae</taxon>
        <taxon>Pentapetalae</taxon>
        <taxon>asterids</taxon>
        <taxon>lamiids</taxon>
        <taxon>Solanales</taxon>
        <taxon>Solanaceae</taxon>
        <taxon>Solanoideae</taxon>
        <taxon>Solaneae</taxon>
        <taxon>Solanum</taxon>
    </lineage>
</organism>
<dbReference type="CDD" id="cd09279">
    <property type="entry name" value="RNase_HI_like"/>
    <property type="match status" value="1"/>
</dbReference>
<dbReference type="PROSITE" id="PS50879">
    <property type="entry name" value="RNASE_H_1"/>
    <property type="match status" value="1"/>
</dbReference>
<evidence type="ECO:0000256" key="1">
    <source>
        <dbReference type="SAM" id="MobiDB-lite"/>
    </source>
</evidence>
<feature type="compositionally biased region" description="Polar residues" evidence="1">
    <location>
        <begin position="1"/>
        <end position="20"/>
    </location>
</feature>
<dbReference type="GO" id="GO:0004523">
    <property type="term" value="F:RNA-DNA hybrid ribonuclease activity"/>
    <property type="evidence" value="ECO:0007669"/>
    <property type="project" value="InterPro"/>
</dbReference>
<dbReference type="InterPro" id="IPR036397">
    <property type="entry name" value="RNaseH_sf"/>
</dbReference>
<dbReference type="PANTHER" id="PTHR46387">
    <property type="entry name" value="POLYNUCLEOTIDYL TRANSFERASE, RIBONUCLEASE H-LIKE SUPERFAMILY PROTEIN"/>
    <property type="match status" value="1"/>
</dbReference>
<gene>
    <name evidence="3" type="ORF">MTR67_008571</name>
</gene>
<name>A0AAF0TDR1_SOLVR</name>
<dbReference type="PANTHER" id="PTHR46387:SF40">
    <property type="entry name" value="POLYNUCLEOTIDYL TRANSFERASE, RIBONUCLEASE H-LIKE SUPERFAMILY PROTEIN"/>
    <property type="match status" value="1"/>
</dbReference>
<dbReference type="Pfam" id="PF13456">
    <property type="entry name" value="RVT_3"/>
    <property type="match status" value="1"/>
</dbReference>
<accession>A0AAF0TDR1</accession>
<dbReference type="Gene3D" id="3.30.420.10">
    <property type="entry name" value="Ribonuclease H-like superfamily/Ribonuclease H"/>
    <property type="match status" value="1"/>
</dbReference>
<dbReference type="Proteomes" id="UP001234989">
    <property type="component" value="Chromosome 2"/>
</dbReference>
<dbReference type="InterPro" id="IPR012337">
    <property type="entry name" value="RNaseH-like_sf"/>
</dbReference>
<dbReference type="GO" id="GO:0003676">
    <property type="term" value="F:nucleic acid binding"/>
    <property type="evidence" value="ECO:0007669"/>
    <property type="project" value="InterPro"/>
</dbReference>
<evidence type="ECO:0000313" key="4">
    <source>
        <dbReference type="Proteomes" id="UP001234989"/>
    </source>
</evidence>
<keyword evidence="4" id="KW-1185">Reference proteome</keyword>
<dbReference type="InterPro" id="IPR002156">
    <property type="entry name" value="RNaseH_domain"/>
</dbReference>
<reference evidence="3" key="1">
    <citation type="submission" date="2023-08" db="EMBL/GenBank/DDBJ databases">
        <title>A de novo genome assembly of Solanum verrucosum Schlechtendal, a Mexican diploid species geographically isolated from the other diploid A-genome species in potato relatives.</title>
        <authorList>
            <person name="Hosaka K."/>
        </authorList>
    </citation>
    <scope>NUCLEOTIDE SEQUENCE</scope>
    <source>
        <tissue evidence="3">Young leaves</tissue>
    </source>
</reference>
<feature type="region of interest" description="Disordered" evidence="1">
    <location>
        <begin position="1"/>
        <end position="25"/>
    </location>
</feature>
<evidence type="ECO:0000259" key="2">
    <source>
        <dbReference type="PROSITE" id="PS50879"/>
    </source>
</evidence>
<dbReference type="EMBL" id="CP133613">
    <property type="protein sequence ID" value="WMV15186.1"/>
    <property type="molecule type" value="Genomic_DNA"/>
</dbReference>
<dbReference type="AlphaFoldDB" id="A0AAF0TDR1"/>
<dbReference type="FunFam" id="3.30.420.10:FF:000076">
    <property type="entry name" value="RBR-type E3 ubiquitin transferase"/>
    <property type="match status" value="1"/>
</dbReference>
<proteinExistence type="predicted"/>
<feature type="domain" description="RNase H type-1" evidence="2">
    <location>
        <begin position="124"/>
        <end position="255"/>
    </location>
</feature>
<protein>
    <recommendedName>
        <fullName evidence="2">RNase H type-1 domain-containing protein</fullName>
    </recommendedName>
</protein>